<gene>
    <name evidence="2" type="ORF">KP79_PYT08465</name>
</gene>
<sequence>MTCPATVLQDGNHFREGRKEHIHASEPGIVKSVKIRAEAKSRARENMFTVSAPRIVEEVYQEHGNIDLPHHSRPKAANIARAVNRLRQSMRPQDPKDLDFEVLNENLDLDFLDSTTPGFHPKDIIVDGRRTLTPFPTQGTQLGSLRQPARTGNLTAYPGLDELHREDVESSRSAIGTCSTQPSELTTTLKDGTIA</sequence>
<evidence type="ECO:0000313" key="3">
    <source>
        <dbReference type="Proteomes" id="UP000242188"/>
    </source>
</evidence>
<evidence type="ECO:0000256" key="1">
    <source>
        <dbReference type="SAM" id="MobiDB-lite"/>
    </source>
</evidence>
<organism evidence="2 3">
    <name type="scientific">Mizuhopecten yessoensis</name>
    <name type="common">Japanese scallop</name>
    <name type="synonym">Patinopecten yessoensis</name>
    <dbReference type="NCBI Taxonomy" id="6573"/>
    <lineage>
        <taxon>Eukaryota</taxon>
        <taxon>Metazoa</taxon>
        <taxon>Spiralia</taxon>
        <taxon>Lophotrochozoa</taxon>
        <taxon>Mollusca</taxon>
        <taxon>Bivalvia</taxon>
        <taxon>Autobranchia</taxon>
        <taxon>Pteriomorphia</taxon>
        <taxon>Pectinida</taxon>
        <taxon>Pectinoidea</taxon>
        <taxon>Pectinidae</taxon>
        <taxon>Mizuhopecten</taxon>
    </lineage>
</organism>
<accession>A0A210PHY5</accession>
<comment type="caution">
    <text evidence="2">The sequence shown here is derived from an EMBL/GenBank/DDBJ whole genome shotgun (WGS) entry which is preliminary data.</text>
</comment>
<feature type="region of interest" description="Disordered" evidence="1">
    <location>
        <begin position="172"/>
        <end position="195"/>
    </location>
</feature>
<evidence type="ECO:0000313" key="2">
    <source>
        <dbReference type="EMBL" id="OWF36105.1"/>
    </source>
</evidence>
<dbReference type="EMBL" id="NEDP02076676">
    <property type="protein sequence ID" value="OWF36105.1"/>
    <property type="molecule type" value="Genomic_DNA"/>
</dbReference>
<name>A0A210PHY5_MIZYE</name>
<dbReference type="AlphaFoldDB" id="A0A210PHY5"/>
<dbReference type="PANTHER" id="PTHR20956">
    <property type="entry name" value="HEH2P"/>
    <property type="match status" value="1"/>
</dbReference>
<dbReference type="STRING" id="6573.A0A210PHY5"/>
<protein>
    <submittedName>
        <fullName evidence="2">Uncharacterized protein</fullName>
    </submittedName>
</protein>
<keyword evidence="3" id="KW-1185">Reference proteome</keyword>
<dbReference type="Proteomes" id="UP000242188">
    <property type="component" value="Unassembled WGS sequence"/>
</dbReference>
<dbReference type="PANTHER" id="PTHR20956:SF12">
    <property type="entry name" value="FLYWCH-TYPE DOMAIN-CONTAINING PROTEIN"/>
    <property type="match status" value="1"/>
</dbReference>
<reference evidence="2 3" key="1">
    <citation type="journal article" date="2017" name="Nat. Ecol. Evol.">
        <title>Scallop genome provides insights into evolution of bilaterian karyotype and development.</title>
        <authorList>
            <person name="Wang S."/>
            <person name="Zhang J."/>
            <person name="Jiao W."/>
            <person name="Li J."/>
            <person name="Xun X."/>
            <person name="Sun Y."/>
            <person name="Guo X."/>
            <person name="Huan P."/>
            <person name="Dong B."/>
            <person name="Zhang L."/>
            <person name="Hu X."/>
            <person name="Sun X."/>
            <person name="Wang J."/>
            <person name="Zhao C."/>
            <person name="Wang Y."/>
            <person name="Wang D."/>
            <person name="Huang X."/>
            <person name="Wang R."/>
            <person name="Lv J."/>
            <person name="Li Y."/>
            <person name="Zhang Z."/>
            <person name="Liu B."/>
            <person name="Lu W."/>
            <person name="Hui Y."/>
            <person name="Liang J."/>
            <person name="Zhou Z."/>
            <person name="Hou R."/>
            <person name="Li X."/>
            <person name="Liu Y."/>
            <person name="Li H."/>
            <person name="Ning X."/>
            <person name="Lin Y."/>
            <person name="Zhao L."/>
            <person name="Xing Q."/>
            <person name="Dou J."/>
            <person name="Li Y."/>
            <person name="Mao J."/>
            <person name="Guo H."/>
            <person name="Dou H."/>
            <person name="Li T."/>
            <person name="Mu C."/>
            <person name="Jiang W."/>
            <person name="Fu Q."/>
            <person name="Fu X."/>
            <person name="Miao Y."/>
            <person name="Liu J."/>
            <person name="Yu Q."/>
            <person name="Li R."/>
            <person name="Liao H."/>
            <person name="Li X."/>
            <person name="Kong Y."/>
            <person name="Jiang Z."/>
            <person name="Chourrout D."/>
            <person name="Li R."/>
            <person name="Bao Z."/>
        </authorList>
    </citation>
    <scope>NUCLEOTIDE SEQUENCE [LARGE SCALE GENOMIC DNA]</scope>
    <source>
        <strain evidence="2 3">PY_sf001</strain>
    </source>
</reference>
<proteinExistence type="predicted"/>